<gene>
    <name evidence="2" type="ORF">K8V11_01745</name>
</gene>
<evidence type="ECO:0000256" key="1">
    <source>
        <dbReference type="SAM" id="Phobius"/>
    </source>
</evidence>
<dbReference type="AlphaFoldDB" id="A0A921JXD5"/>
<dbReference type="InterPro" id="IPR029058">
    <property type="entry name" value="AB_hydrolase_fold"/>
</dbReference>
<keyword evidence="1" id="KW-0472">Membrane</keyword>
<name>A0A921JXD5_9ACTN</name>
<dbReference type="GO" id="GO:0016042">
    <property type="term" value="P:lipid catabolic process"/>
    <property type="evidence" value="ECO:0007669"/>
    <property type="project" value="InterPro"/>
</dbReference>
<dbReference type="Pfam" id="PF03583">
    <property type="entry name" value="LIP"/>
    <property type="match status" value="1"/>
</dbReference>
<accession>A0A921JXD5</accession>
<dbReference type="InterPro" id="IPR005152">
    <property type="entry name" value="Lipase_secreted"/>
</dbReference>
<dbReference type="GO" id="GO:0004806">
    <property type="term" value="F:triacylglycerol lipase activity"/>
    <property type="evidence" value="ECO:0007669"/>
    <property type="project" value="InterPro"/>
</dbReference>
<dbReference type="PANTHER" id="PTHR34853">
    <property type="match status" value="1"/>
</dbReference>
<keyword evidence="1" id="KW-0812">Transmembrane</keyword>
<feature type="transmembrane region" description="Helical" evidence="1">
    <location>
        <begin position="32"/>
        <end position="53"/>
    </location>
</feature>
<reference evidence="2" key="2">
    <citation type="submission" date="2021-09" db="EMBL/GenBank/DDBJ databases">
        <authorList>
            <person name="Gilroy R."/>
        </authorList>
    </citation>
    <scope>NUCLEOTIDE SEQUENCE</scope>
    <source>
        <strain evidence="2">ChiGjej1B1-18357</strain>
    </source>
</reference>
<proteinExistence type="predicted"/>
<dbReference type="RefSeq" id="WP_303910488.1">
    <property type="nucleotide sequence ID" value="NZ_DYXM01000037.1"/>
</dbReference>
<sequence length="462" mass="47313">MTMVHITSSSDSGVADGAASPRSALRRGARGVLAGVCGLALACTGAVAVAPAASAQTGSVSDNGFTHPDFYAPPSELPGGDPGQLIRSEPMGLAFDGLPGFWQGDAQRVMYTSIGARGGEVPVTGTYIRSSKPAPGGDRPLAVVAPGTQGAGDQCAPSRNFETGLNVATSPPSISPGYEAIAAWTLVDRGFDVLVTDYEGLGTPGQHTYVNSDAQAHAVLDGARGAIAASDGRLSPESPVVVTGYSQGGGAAAAAAEAAPDYAPDLNLKGVNASAAPLDLRATLKQVDGNLIAGVIGYAINSFLATDPSLQTVLDEELNDAGKRLLADTANQCIGDSILTYPLRSTSDFSKSGESLDQIIERRPELSELLDSQKLGEKAPQVPVRLQGNLNDDVIPYEPIKNGAASWCAGGTAVEFVTDGLPPIVPRSAINHLAPYLTNANAVNDYLVGRVLDQPAPQNCAV</sequence>
<dbReference type="PIRSF" id="PIRSF029171">
    <property type="entry name" value="Esterase_LipA"/>
    <property type="match status" value="1"/>
</dbReference>
<evidence type="ECO:0000313" key="3">
    <source>
        <dbReference type="Proteomes" id="UP000776650"/>
    </source>
</evidence>
<dbReference type="EMBL" id="DYXM01000037">
    <property type="protein sequence ID" value="HJE89718.1"/>
    <property type="molecule type" value="Genomic_DNA"/>
</dbReference>
<dbReference type="Proteomes" id="UP000776650">
    <property type="component" value="Unassembled WGS sequence"/>
</dbReference>
<dbReference type="SUPFAM" id="SSF53474">
    <property type="entry name" value="alpha/beta-Hydrolases"/>
    <property type="match status" value="1"/>
</dbReference>
<dbReference type="Gene3D" id="3.40.50.1820">
    <property type="entry name" value="alpha/beta hydrolase"/>
    <property type="match status" value="1"/>
</dbReference>
<dbReference type="Gene3D" id="1.10.260.130">
    <property type="match status" value="1"/>
</dbReference>
<keyword evidence="1" id="KW-1133">Transmembrane helix</keyword>
<reference evidence="2" key="1">
    <citation type="journal article" date="2021" name="PeerJ">
        <title>Extensive microbial diversity within the chicken gut microbiome revealed by metagenomics and culture.</title>
        <authorList>
            <person name="Gilroy R."/>
            <person name="Ravi A."/>
            <person name="Getino M."/>
            <person name="Pursley I."/>
            <person name="Horton D.L."/>
            <person name="Alikhan N.F."/>
            <person name="Baker D."/>
            <person name="Gharbi K."/>
            <person name="Hall N."/>
            <person name="Watson M."/>
            <person name="Adriaenssens E.M."/>
            <person name="Foster-Nyarko E."/>
            <person name="Jarju S."/>
            <person name="Secka A."/>
            <person name="Antonio M."/>
            <person name="Oren A."/>
            <person name="Chaudhuri R.R."/>
            <person name="La Ragione R."/>
            <person name="Hildebrand F."/>
            <person name="Pallen M.J."/>
        </authorList>
    </citation>
    <scope>NUCLEOTIDE SEQUENCE</scope>
    <source>
        <strain evidence="2">ChiGjej1B1-18357</strain>
    </source>
</reference>
<evidence type="ECO:0000313" key="2">
    <source>
        <dbReference type="EMBL" id="HJE89718.1"/>
    </source>
</evidence>
<protein>
    <submittedName>
        <fullName evidence="2">Lipase family protein</fullName>
    </submittedName>
</protein>
<dbReference type="PANTHER" id="PTHR34853:SF1">
    <property type="entry name" value="LIPASE 5"/>
    <property type="match status" value="1"/>
</dbReference>
<comment type="caution">
    <text evidence="2">The sequence shown here is derived from an EMBL/GenBank/DDBJ whole genome shotgun (WGS) entry which is preliminary data.</text>
</comment>
<organism evidence="2 3">
    <name type="scientific">Dietzia timorensis</name>
    <dbReference type="NCBI Taxonomy" id="499555"/>
    <lineage>
        <taxon>Bacteria</taxon>
        <taxon>Bacillati</taxon>
        <taxon>Actinomycetota</taxon>
        <taxon>Actinomycetes</taxon>
        <taxon>Mycobacteriales</taxon>
        <taxon>Dietziaceae</taxon>
        <taxon>Dietzia</taxon>
    </lineage>
</organism>